<dbReference type="Proteomes" id="UP001497512">
    <property type="component" value="Chromosome 15"/>
</dbReference>
<dbReference type="PANTHER" id="PTHR30615:SF16">
    <property type="entry name" value="SECONDARY THIAMINE-PHOSPHATE SYNTHASE ENZYME"/>
    <property type="match status" value="1"/>
</dbReference>
<dbReference type="PROSITE" id="PS01314">
    <property type="entry name" value="UPF0047"/>
    <property type="match status" value="1"/>
</dbReference>
<organism evidence="2 3">
    <name type="scientific">Sphagnum troendelagicum</name>
    <dbReference type="NCBI Taxonomy" id="128251"/>
    <lineage>
        <taxon>Eukaryota</taxon>
        <taxon>Viridiplantae</taxon>
        <taxon>Streptophyta</taxon>
        <taxon>Embryophyta</taxon>
        <taxon>Bryophyta</taxon>
        <taxon>Sphagnophytina</taxon>
        <taxon>Sphagnopsida</taxon>
        <taxon>Sphagnales</taxon>
        <taxon>Sphagnaceae</taxon>
        <taxon>Sphagnum</taxon>
    </lineage>
</organism>
<feature type="compositionally biased region" description="Basic and acidic residues" evidence="1">
    <location>
        <begin position="40"/>
        <end position="52"/>
    </location>
</feature>
<name>A0ABP0TWE1_9BRYO</name>
<proteinExistence type="predicted"/>
<dbReference type="EMBL" id="OZ019907">
    <property type="protein sequence ID" value="CAK9206767.1"/>
    <property type="molecule type" value="Genomic_DNA"/>
</dbReference>
<protein>
    <recommendedName>
        <fullName evidence="4">Secondary thiamine-phosphate synthase enzyme</fullName>
    </recommendedName>
</protein>
<dbReference type="PANTHER" id="PTHR30615">
    <property type="entry name" value="UNCHARACTERIZED PROTEIN YJBQ-RELATED"/>
    <property type="match status" value="1"/>
</dbReference>
<feature type="region of interest" description="Disordered" evidence="1">
    <location>
        <begin position="1"/>
        <end position="60"/>
    </location>
</feature>
<gene>
    <name evidence="2" type="ORF">CSSPTR1EN2_LOCUS8513</name>
</gene>
<evidence type="ECO:0000313" key="3">
    <source>
        <dbReference type="Proteomes" id="UP001497512"/>
    </source>
</evidence>
<sequence length="209" mass="22578">MEGDVGDVDQASESVSDARDFQVGEAPRRSSVKSGLPAMTDKRSSKAGDARKRSSFVTGGEAATTAVPKWAQKTVTLPPQKRGCHLITPLLLKDIEVDLGQFSCGLAHFFLQHTSASLTINENYDSDVLEDVETFLNGTVPEGRRAPWKHTLEGPDDMPAHIKSSMFGCSVSVPITGGQLNLGTWQGIWICEHRDHASARKVVVTMTGT</sequence>
<dbReference type="Pfam" id="PF01894">
    <property type="entry name" value="YjbQ"/>
    <property type="match status" value="1"/>
</dbReference>
<evidence type="ECO:0000313" key="2">
    <source>
        <dbReference type="EMBL" id="CAK9206767.1"/>
    </source>
</evidence>
<dbReference type="InterPro" id="IPR035917">
    <property type="entry name" value="YjbQ-like_sf"/>
</dbReference>
<accession>A0ABP0TWE1</accession>
<reference evidence="2" key="1">
    <citation type="submission" date="2024-02" db="EMBL/GenBank/DDBJ databases">
        <authorList>
            <consortium name="ELIXIR-Norway"/>
            <consortium name="Elixir Norway"/>
        </authorList>
    </citation>
    <scope>NUCLEOTIDE SEQUENCE</scope>
</reference>
<dbReference type="InterPro" id="IPR001602">
    <property type="entry name" value="UPF0047_YjbQ-like"/>
</dbReference>
<keyword evidence="3" id="KW-1185">Reference proteome</keyword>
<dbReference type="SUPFAM" id="SSF111038">
    <property type="entry name" value="YjbQ-like"/>
    <property type="match status" value="1"/>
</dbReference>
<evidence type="ECO:0008006" key="4">
    <source>
        <dbReference type="Google" id="ProtNLM"/>
    </source>
</evidence>
<evidence type="ECO:0000256" key="1">
    <source>
        <dbReference type="SAM" id="MobiDB-lite"/>
    </source>
</evidence>
<dbReference type="NCBIfam" id="TIGR00149">
    <property type="entry name" value="TIGR00149_YjbQ"/>
    <property type="match status" value="1"/>
</dbReference>
<dbReference type="Gene3D" id="2.60.120.460">
    <property type="entry name" value="YjbQ-like"/>
    <property type="match status" value="1"/>
</dbReference>
<feature type="compositionally biased region" description="Basic and acidic residues" evidence="1">
    <location>
        <begin position="16"/>
        <end position="28"/>
    </location>
</feature>